<feature type="domain" description="Transcobalamin-like C-terminal" evidence="2">
    <location>
        <begin position="64"/>
        <end position="128"/>
    </location>
</feature>
<organism evidence="3 4">
    <name type="scientific">Lactobacillus acetotolerans</name>
    <dbReference type="NCBI Taxonomy" id="1600"/>
    <lineage>
        <taxon>Bacteria</taxon>
        <taxon>Bacillati</taxon>
        <taxon>Bacillota</taxon>
        <taxon>Bacilli</taxon>
        <taxon>Lactobacillales</taxon>
        <taxon>Lactobacillaceae</taxon>
        <taxon>Lactobacillus</taxon>
    </lineage>
</organism>
<dbReference type="Gene3D" id="2.170.130.30">
    <property type="match status" value="1"/>
</dbReference>
<dbReference type="InterPro" id="IPR027954">
    <property type="entry name" value="Transcobalamin-like_C"/>
</dbReference>
<gene>
    <name evidence="3" type="ORF">LBAT_0055</name>
</gene>
<keyword evidence="4" id="KW-1185">Reference proteome</keyword>
<dbReference type="OrthoDB" id="2870483at2"/>
<accession>A0A0D6A1A4</accession>
<name>A0A0D6A1A4_9LACO</name>
<evidence type="ECO:0000313" key="3">
    <source>
        <dbReference type="EMBL" id="BAQ56444.1"/>
    </source>
</evidence>
<keyword evidence="1" id="KW-0732">Signal</keyword>
<dbReference type="EMBL" id="AP014808">
    <property type="protein sequence ID" value="BAQ56444.1"/>
    <property type="molecule type" value="Genomic_DNA"/>
</dbReference>
<dbReference type="STRING" id="1600.LBAT_0055"/>
<feature type="chain" id="PRO_5038369126" description="Transcobalamin-like C-terminal domain-containing protein" evidence="1">
    <location>
        <begin position="24"/>
        <end position="131"/>
    </location>
</feature>
<dbReference type="Pfam" id="PF14478">
    <property type="entry name" value="DUF4430"/>
    <property type="match status" value="1"/>
</dbReference>
<dbReference type="Proteomes" id="UP000035709">
    <property type="component" value="Chromosome"/>
</dbReference>
<protein>
    <recommendedName>
        <fullName evidence="2">Transcobalamin-like C-terminal domain-containing protein</fullName>
    </recommendedName>
</protein>
<dbReference type="PROSITE" id="PS51257">
    <property type="entry name" value="PROKAR_LIPOPROTEIN"/>
    <property type="match status" value="1"/>
</dbReference>
<evidence type="ECO:0000313" key="4">
    <source>
        <dbReference type="Proteomes" id="UP000035709"/>
    </source>
</evidence>
<feature type="signal peptide" evidence="1">
    <location>
        <begin position="1"/>
        <end position="23"/>
    </location>
</feature>
<evidence type="ECO:0000256" key="1">
    <source>
        <dbReference type="SAM" id="SignalP"/>
    </source>
</evidence>
<dbReference type="KEGG" id="lae:LBAT_0055"/>
<sequence length="131" mass="14900">MKKNKNKLSIIFVVVAFFTFTLAGCQNNQSKNAKKDNQIAVTYTLKDNKKDTEKKTVDVPKKKATVMTGLKKAWKVQSSKGFITSIDGKKQNPKKKVYWTYTLNGKYAKKGADQQKVNNKDKVKFTLAKMK</sequence>
<dbReference type="AlphaFoldDB" id="A0A0D6A1A4"/>
<reference evidence="3 4" key="1">
    <citation type="submission" date="2015-03" db="EMBL/GenBank/DDBJ databases">
        <title>Complete genome sequence of Lactobacillus acetotolerans NBRC 13120.</title>
        <authorList>
            <person name="Toh H."/>
            <person name="Morita H."/>
            <person name="Fujita N."/>
        </authorList>
    </citation>
    <scope>NUCLEOTIDE SEQUENCE [LARGE SCALE GENOMIC DNA]</scope>
    <source>
        <strain evidence="3 4">NBRC 13120</strain>
    </source>
</reference>
<proteinExistence type="predicted"/>
<evidence type="ECO:0000259" key="2">
    <source>
        <dbReference type="Pfam" id="PF14478"/>
    </source>
</evidence>
<dbReference type="PATRIC" id="fig|1600.4.peg.55"/>
<dbReference type="RefSeq" id="WP_060459029.1">
    <property type="nucleotide sequence ID" value="NZ_AP014808.1"/>
</dbReference>